<accession>A0A380YIT0</accession>
<reference evidence="2 3" key="1">
    <citation type="submission" date="2018-06" db="EMBL/GenBank/DDBJ databases">
        <authorList>
            <consortium name="Pathogen Informatics"/>
            <person name="Doyle S."/>
        </authorList>
    </citation>
    <scope>NUCLEOTIDE SEQUENCE [LARGE SCALE GENOMIC DNA]</scope>
    <source>
        <strain evidence="2 3">NCTC11155</strain>
    </source>
</reference>
<proteinExistence type="predicted"/>
<organism evidence="2 3">
    <name type="scientific">Bacteroides eggerthii</name>
    <dbReference type="NCBI Taxonomy" id="28111"/>
    <lineage>
        <taxon>Bacteria</taxon>
        <taxon>Pseudomonadati</taxon>
        <taxon>Bacteroidota</taxon>
        <taxon>Bacteroidia</taxon>
        <taxon>Bacteroidales</taxon>
        <taxon>Bacteroidaceae</taxon>
        <taxon>Bacteroides</taxon>
    </lineage>
</organism>
<dbReference type="Proteomes" id="UP000679226">
    <property type="component" value="Chromosome"/>
</dbReference>
<dbReference type="KEGG" id="beg:INE88_02837"/>
<dbReference type="Proteomes" id="UP000254424">
    <property type="component" value="Unassembled WGS sequence"/>
</dbReference>
<dbReference type="AlphaFoldDB" id="A0A380YIT0"/>
<gene>
    <name evidence="1" type="ORF">INE88_02837</name>
    <name evidence="2" type="ORF">NCTC11155_00381</name>
</gene>
<evidence type="ECO:0000313" key="2">
    <source>
        <dbReference type="EMBL" id="SUV28433.1"/>
    </source>
</evidence>
<dbReference type="OrthoDB" id="1007447at2"/>
<evidence type="ECO:0000313" key="3">
    <source>
        <dbReference type="Proteomes" id="UP000254424"/>
    </source>
</evidence>
<dbReference type="GeneID" id="93070323"/>
<evidence type="ECO:0000313" key="1">
    <source>
        <dbReference type="EMBL" id="QUT46013.1"/>
    </source>
</evidence>
<dbReference type="InterPro" id="IPR036388">
    <property type="entry name" value="WH-like_DNA-bd_sf"/>
</dbReference>
<dbReference type="Gene3D" id="1.10.10.10">
    <property type="entry name" value="Winged helix-like DNA-binding domain superfamily/Winged helix DNA-binding domain"/>
    <property type="match status" value="1"/>
</dbReference>
<sequence>MGYVLIPKKKILGLTANEAYTYFCLLTKSDYNTYVSHVRLDTLSELTGINKEYISTHIKTLISKELILYKDKQHHTGNKGYFDTCTYHLYKPATEWVRISTDLLHADIPNKLKGFLILLKCICLSNTNYTGYGKSAISKLLHISRPTINAYLALCTRLQLLREEENGYTLTDTRLFIVDLAKTGKDAFYISVRNYLCQQGLIPPAYDRPSVWKMIYHFSGSSDYMVDALKRKRIPKGTNCTWTYLAKVLNVDIAEKPQKEYPPVLL</sequence>
<protein>
    <submittedName>
        <fullName evidence="2">Uncharacterized protein</fullName>
    </submittedName>
</protein>
<dbReference type="RefSeq" id="WP_004289525.1">
    <property type="nucleotide sequence ID" value="NZ_CABKNQ010000019.1"/>
</dbReference>
<dbReference type="EMBL" id="UFSX01000001">
    <property type="protein sequence ID" value="SUV28433.1"/>
    <property type="molecule type" value="Genomic_DNA"/>
</dbReference>
<reference evidence="1" key="2">
    <citation type="journal article" date="2021" name="PLoS Genet.">
        <title>Mobile Type VI secretion system loci of the gut Bacteroidales display extensive intra-ecosystem transfer, multi-species spread and geographical clustering.</title>
        <authorList>
            <person name="Garcia-Bayona L."/>
            <person name="Coyne M.J."/>
            <person name="Comstock L.E."/>
        </authorList>
    </citation>
    <scope>NUCLEOTIDE SEQUENCE</scope>
    <source>
        <strain evidence="1">CL11T00C20</strain>
    </source>
</reference>
<name>A0A380YIT0_9BACE</name>
<dbReference type="EMBL" id="CP072227">
    <property type="protein sequence ID" value="QUT46013.1"/>
    <property type="molecule type" value="Genomic_DNA"/>
</dbReference>